<dbReference type="PROSITE" id="PS50294">
    <property type="entry name" value="WD_REPEATS_REGION"/>
    <property type="match status" value="2"/>
</dbReference>
<evidence type="ECO:0000256" key="2">
    <source>
        <dbReference type="ARBA" id="ARBA00022737"/>
    </source>
</evidence>
<dbReference type="InterPro" id="IPR001680">
    <property type="entry name" value="WD40_rpt"/>
</dbReference>
<gene>
    <name evidence="5" type="ORF">ACHAWU_001999</name>
</gene>
<feature type="repeat" description="WD" evidence="3">
    <location>
        <begin position="487"/>
        <end position="526"/>
    </location>
</feature>
<dbReference type="PROSITE" id="PS50082">
    <property type="entry name" value="WD_REPEATS_2"/>
    <property type="match status" value="2"/>
</dbReference>
<dbReference type="Gene3D" id="2.130.10.10">
    <property type="entry name" value="YVTN repeat-like/Quinoprotein amine dehydrogenase"/>
    <property type="match status" value="1"/>
</dbReference>
<dbReference type="SMART" id="SM00320">
    <property type="entry name" value="WD40"/>
    <property type="match status" value="7"/>
</dbReference>
<reference evidence="5 6" key="1">
    <citation type="submission" date="2024-10" db="EMBL/GenBank/DDBJ databases">
        <title>Updated reference genomes for cyclostephanoid diatoms.</title>
        <authorList>
            <person name="Roberts W.R."/>
            <person name="Alverson A.J."/>
        </authorList>
    </citation>
    <scope>NUCLEOTIDE SEQUENCE [LARGE SCALE GENOMIC DNA]</scope>
    <source>
        <strain evidence="5 6">AJA232-27</strain>
    </source>
</reference>
<evidence type="ECO:0000256" key="1">
    <source>
        <dbReference type="ARBA" id="ARBA00022574"/>
    </source>
</evidence>
<dbReference type="InterPro" id="IPR051179">
    <property type="entry name" value="WD_repeat_multifunction"/>
</dbReference>
<proteinExistence type="predicted"/>
<dbReference type="AlphaFoldDB" id="A0ABD3MH46"/>
<protein>
    <recommendedName>
        <fullName evidence="7">WD40 repeat-like protein</fullName>
    </recommendedName>
</protein>
<feature type="compositionally biased region" description="Acidic residues" evidence="4">
    <location>
        <begin position="42"/>
        <end position="73"/>
    </location>
</feature>
<feature type="compositionally biased region" description="Acidic residues" evidence="4">
    <location>
        <begin position="368"/>
        <end position="382"/>
    </location>
</feature>
<dbReference type="PANTHER" id="PTHR19857:SF8">
    <property type="entry name" value="ANGIO-ASSOCIATED MIGRATORY CELL PROTEIN"/>
    <property type="match status" value="1"/>
</dbReference>
<feature type="compositionally biased region" description="Acidic residues" evidence="4">
    <location>
        <begin position="12"/>
        <end position="27"/>
    </location>
</feature>
<dbReference type="InterPro" id="IPR036322">
    <property type="entry name" value="WD40_repeat_dom_sf"/>
</dbReference>
<keyword evidence="1 3" id="KW-0853">WD repeat</keyword>
<dbReference type="PANTHER" id="PTHR19857">
    <property type="entry name" value="MITOCHONDRIAL DIVISION PROTEIN 1-RELATED"/>
    <property type="match status" value="1"/>
</dbReference>
<dbReference type="EMBL" id="JALLBG020000123">
    <property type="protein sequence ID" value="KAL3763426.1"/>
    <property type="molecule type" value="Genomic_DNA"/>
</dbReference>
<evidence type="ECO:0000256" key="3">
    <source>
        <dbReference type="PROSITE-ProRule" id="PRU00221"/>
    </source>
</evidence>
<evidence type="ECO:0008006" key="7">
    <source>
        <dbReference type="Google" id="ProtNLM"/>
    </source>
</evidence>
<evidence type="ECO:0000313" key="6">
    <source>
        <dbReference type="Proteomes" id="UP001530293"/>
    </source>
</evidence>
<keyword evidence="6" id="KW-1185">Reference proteome</keyword>
<organism evidence="5 6">
    <name type="scientific">Discostella pseudostelligera</name>
    <dbReference type="NCBI Taxonomy" id="259834"/>
    <lineage>
        <taxon>Eukaryota</taxon>
        <taxon>Sar</taxon>
        <taxon>Stramenopiles</taxon>
        <taxon>Ochrophyta</taxon>
        <taxon>Bacillariophyta</taxon>
        <taxon>Coscinodiscophyceae</taxon>
        <taxon>Thalassiosirophycidae</taxon>
        <taxon>Stephanodiscales</taxon>
        <taxon>Stephanodiscaceae</taxon>
        <taxon>Discostella</taxon>
    </lineage>
</organism>
<evidence type="ECO:0000313" key="5">
    <source>
        <dbReference type="EMBL" id="KAL3763426.1"/>
    </source>
</evidence>
<dbReference type="Pfam" id="PF00400">
    <property type="entry name" value="WD40"/>
    <property type="match status" value="3"/>
</dbReference>
<dbReference type="Proteomes" id="UP001530293">
    <property type="component" value="Unassembled WGS sequence"/>
</dbReference>
<feature type="repeat" description="WD" evidence="3">
    <location>
        <begin position="240"/>
        <end position="271"/>
    </location>
</feature>
<sequence length="526" mass="55442">MASSSDNTTDAIEADTDLNDDDDDIYDETPTFIDMNSAVEVDVPDNDNIDDIDDDDDDVMMDDDEENNNEDSPSEPVIDQSKLTFSSHTDAVYAIASHYDSTSKILSIVSGGGDDRAYLHRINLNNDAISTSATSTTTTTIPLSHPHTDSISTVSFNTPYITSDTSGKLQANLIGIGSYDGSILLYNTLDGTKLCHLEGPSDVEFLTFHPKGGTVLLAGSIGDGTIWMYHIPSKSCLQVFVGHTGGVTSGAFTPDGKWVVSVGQDGTCRVWAPKTGVSKHVFRLMGDGNAHHGGYEQDGGEEGGGGGGLTCLAVGGGPDGQLAICGGEDGNAYVVHISGKKLVAKLPHFEESSANNNTTSKSNAKDNMEDEDDEDIMEEEEGEARSIEAVGFCPANITGTAHWCATGGVDGILKIWNTNVGGSGSGAQLRQRCVRTDNNDAAAGGGGGTAGITKLAWHATLPMVICSYTDGVIGIWDVRIGKLVALLTGHEDMINDMSVSYADDDGGMMVVTGSDDKMVKLFEFHP</sequence>
<feature type="region of interest" description="Disordered" evidence="4">
    <location>
        <begin position="1"/>
        <end position="80"/>
    </location>
</feature>
<dbReference type="InterPro" id="IPR015943">
    <property type="entry name" value="WD40/YVTN_repeat-like_dom_sf"/>
</dbReference>
<keyword evidence="2" id="KW-0677">Repeat</keyword>
<accession>A0ABD3MH46</accession>
<dbReference type="SUPFAM" id="SSF50978">
    <property type="entry name" value="WD40 repeat-like"/>
    <property type="match status" value="1"/>
</dbReference>
<comment type="caution">
    <text evidence="5">The sequence shown here is derived from an EMBL/GenBank/DDBJ whole genome shotgun (WGS) entry which is preliminary data.</text>
</comment>
<evidence type="ECO:0000256" key="4">
    <source>
        <dbReference type="SAM" id="MobiDB-lite"/>
    </source>
</evidence>
<feature type="compositionally biased region" description="Low complexity" evidence="4">
    <location>
        <begin position="352"/>
        <end position="362"/>
    </location>
</feature>
<name>A0ABD3MH46_9STRA</name>
<feature type="region of interest" description="Disordered" evidence="4">
    <location>
        <begin position="348"/>
        <end position="384"/>
    </location>
</feature>